<feature type="transmembrane region" description="Helical" evidence="1">
    <location>
        <begin position="40"/>
        <end position="58"/>
    </location>
</feature>
<evidence type="ECO:0008006" key="4">
    <source>
        <dbReference type="Google" id="ProtNLM"/>
    </source>
</evidence>
<organism evidence="2 3">
    <name type="scientific">Mesonia mobilis</name>
    <dbReference type="NCBI Taxonomy" id="369791"/>
    <lineage>
        <taxon>Bacteria</taxon>
        <taxon>Pseudomonadati</taxon>
        <taxon>Bacteroidota</taxon>
        <taxon>Flavobacteriia</taxon>
        <taxon>Flavobacteriales</taxon>
        <taxon>Flavobacteriaceae</taxon>
        <taxon>Mesonia</taxon>
    </lineage>
</organism>
<evidence type="ECO:0000256" key="1">
    <source>
        <dbReference type="SAM" id="Phobius"/>
    </source>
</evidence>
<feature type="transmembrane region" description="Helical" evidence="1">
    <location>
        <begin position="78"/>
        <end position="100"/>
    </location>
</feature>
<protein>
    <recommendedName>
        <fullName evidence="4">DUF4199 domain-containing protein</fullName>
    </recommendedName>
</protein>
<comment type="caution">
    <text evidence="2">The sequence shown here is derived from an EMBL/GenBank/DDBJ whole genome shotgun (WGS) entry which is preliminary data.</text>
</comment>
<dbReference type="RefSeq" id="WP_036243020.1">
    <property type="nucleotide sequence ID" value="NZ_BMWY01000002.1"/>
</dbReference>
<accession>A0ABQ3BMC1</accession>
<keyword evidence="3" id="KW-1185">Reference proteome</keyword>
<sequence>MQNSPSFKSTASTYGLTLGIILVLFFILIYTFNLELITKWWLKLVEFFLIIVIALVGMSKCKKAFNGTFTYKYSFTSYFIIIVIGLSIYTLSSYLLFNFIDPDAAQYVLDETIRMSRNMMEGFGAPESEIDKAIAKMESENQFSLSNQIMGLAITLIFYSVIGLLLALIFREKDTTAA</sequence>
<keyword evidence="1" id="KW-0812">Transmembrane</keyword>
<dbReference type="GeneID" id="94368788"/>
<dbReference type="Pfam" id="PF13858">
    <property type="entry name" value="DUF4199"/>
    <property type="match status" value="1"/>
</dbReference>
<gene>
    <name evidence="2" type="ORF">GCM10008088_11240</name>
</gene>
<evidence type="ECO:0000313" key="2">
    <source>
        <dbReference type="EMBL" id="GGZ51167.1"/>
    </source>
</evidence>
<evidence type="ECO:0000313" key="3">
    <source>
        <dbReference type="Proteomes" id="UP000615593"/>
    </source>
</evidence>
<keyword evidence="1" id="KW-0472">Membrane</keyword>
<proteinExistence type="predicted"/>
<dbReference type="Proteomes" id="UP000615593">
    <property type="component" value="Unassembled WGS sequence"/>
</dbReference>
<keyword evidence="1" id="KW-1133">Transmembrane helix</keyword>
<feature type="transmembrane region" description="Helical" evidence="1">
    <location>
        <begin position="149"/>
        <end position="170"/>
    </location>
</feature>
<dbReference type="EMBL" id="BMWY01000002">
    <property type="protein sequence ID" value="GGZ51167.1"/>
    <property type="molecule type" value="Genomic_DNA"/>
</dbReference>
<dbReference type="InterPro" id="IPR025250">
    <property type="entry name" value="DUF4199"/>
</dbReference>
<name>A0ABQ3BMC1_9FLAO</name>
<feature type="transmembrane region" description="Helical" evidence="1">
    <location>
        <begin position="12"/>
        <end position="34"/>
    </location>
</feature>
<reference evidence="3" key="1">
    <citation type="journal article" date="2019" name="Int. J. Syst. Evol. Microbiol.">
        <title>The Global Catalogue of Microorganisms (GCM) 10K type strain sequencing project: providing services to taxonomists for standard genome sequencing and annotation.</title>
        <authorList>
            <consortium name="The Broad Institute Genomics Platform"/>
            <consortium name="The Broad Institute Genome Sequencing Center for Infectious Disease"/>
            <person name="Wu L."/>
            <person name="Ma J."/>
        </authorList>
    </citation>
    <scope>NUCLEOTIDE SEQUENCE [LARGE SCALE GENOMIC DNA]</scope>
    <source>
        <strain evidence="3">KCTC 12708</strain>
    </source>
</reference>